<dbReference type="InterPro" id="IPR027417">
    <property type="entry name" value="P-loop_NTPase"/>
</dbReference>
<sequence length="230" mass="26247">MQCRLYCCSSLPIRSIQCVIRLLSSSNGEKALRHTSTENRTAKWHKNGLNRPLLPGKSNFEKRNIFLMGPPGSGKTTVGHELALLMNKPLIDIDNNWLEPRWKTTVASKLLELGDEQFLEAEGRELLAFNHENHIISLTGSNPLHAESMEYISRLGIIVYLDASREAILNRCHKMRVNRIVGQRTKTLNDILASRENVYENSYDIRIIIGKDETQKDIAKKIQNQLQQQS</sequence>
<organism evidence="1 2">
    <name type="scientific">Rotaria magnacalcarata</name>
    <dbReference type="NCBI Taxonomy" id="392030"/>
    <lineage>
        <taxon>Eukaryota</taxon>
        <taxon>Metazoa</taxon>
        <taxon>Spiralia</taxon>
        <taxon>Gnathifera</taxon>
        <taxon>Rotifera</taxon>
        <taxon>Eurotatoria</taxon>
        <taxon>Bdelloidea</taxon>
        <taxon>Philodinida</taxon>
        <taxon>Philodinidae</taxon>
        <taxon>Rotaria</taxon>
    </lineage>
</organism>
<accession>A0A8S3FUT0</accession>
<dbReference type="CDD" id="cd00464">
    <property type="entry name" value="SK"/>
    <property type="match status" value="1"/>
</dbReference>
<dbReference type="InterPro" id="IPR031322">
    <property type="entry name" value="Shikimate/glucono_kinase"/>
</dbReference>
<evidence type="ECO:0008006" key="3">
    <source>
        <dbReference type="Google" id="ProtNLM"/>
    </source>
</evidence>
<protein>
    <recommendedName>
        <fullName evidence="3">Shikimate kinase</fullName>
    </recommendedName>
</protein>
<evidence type="ECO:0000313" key="2">
    <source>
        <dbReference type="Proteomes" id="UP000681967"/>
    </source>
</evidence>
<dbReference type="Proteomes" id="UP000681967">
    <property type="component" value="Unassembled WGS sequence"/>
</dbReference>
<dbReference type="PANTHER" id="PTHR43515:SF1">
    <property type="entry name" value="THREONINE SYNTHASE-LIKE 1"/>
    <property type="match status" value="1"/>
</dbReference>
<proteinExistence type="inferred from homology"/>
<dbReference type="Pfam" id="PF01202">
    <property type="entry name" value="SKI"/>
    <property type="match status" value="1"/>
</dbReference>
<dbReference type="HAMAP" id="MF_00109">
    <property type="entry name" value="Shikimate_kinase"/>
    <property type="match status" value="1"/>
</dbReference>
<name>A0A8S3FUT0_9BILA</name>
<dbReference type="AlphaFoldDB" id="A0A8S3FUT0"/>
<dbReference type="InterPro" id="IPR000623">
    <property type="entry name" value="Shikimate_kinase/TSH1"/>
</dbReference>
<comment type="caution">
    <text evidence="1">The sequence shown here is derived from an EMBL/GenBank/DDBJ whole genome shotgun (WGS) entry which is preliminary data.</text>
</comment>
<dbReference type="PANTHER" id="PTHR43515">
    <property type="entry name" value="THREONINE SYNTHASE-LIKE 1"/>
    <property type="match status" value="1"/>
</dbReference>
<gene>
    <name evidence="1" type="ORF">BYL167_LOCUS69648</name>
</gene>
<dbReference type="EMBL" id="CAJOBH010250843">
    <property type="protein sequence ID" value="CAF5137906.1"/>
    <property type="molecule type" value="Genomic_DNA"/>
</dbReference>
<dbReference type="GO" id="GO:0005737">
    <property type="term" value="C:cytoplasm"/>
    <property type="evidence" value="ECO:0007669"/>
    <property type="project" value="TreeGrafter"/>
</dbReference>
<dbReference type="Gene3D" id="3.40.50.300">
    <property type="entry name" value="P-loop containing nucleotide triphosphate hydrolases"/>
    <property type="match status" value="1"/>
</dbReference>
<reference evidence="1" key="1">
    <citation type="submission" date="2021-02" db="EMBL/GenBank/DDBJ databases">
        <authorList>
            <person name="Nowell W R."/>
        </authorList>
    </citation>
    <scope>NUCLEOTIDE SEQUENCE</scope>
</reference>
<evidence type="ECO:0000313" key="1">
    <source>
        <dbReference type="EMBL" id="CAF5137906.1"/>
    </source>
</evidence>
<dbReference type="PRINTS" id="PR01100">
    <property type="entry name" value="SHIKIMTKNASE"/>
</dbReference>
<dbReference type="SUPFAM" id="SSF52540">
    <property type="entry name" value="P-loop containing nucleoside triphosphate hydrolases"/>
    <property type="match status" value="1"/>
</dbReference>
<feature type="non-terminal residue" evidence="1">
    <location>
        <position position="1"/>
    </location>
</feature>